<dbReference type="CDD" id="cd16917">
    <property type="entry name" value="HATPase_UhpB-NarQ-NarX-like"/>
    <property type="match status" value="1"/>
</dbReference>
<dbReference type="InterPro" id="IPR036890">
    <property type="entry name" value="HATPase_C_sf"/>
</dbReference>
<dbReference type="HOGENOM" id="CLU_000445_106_0_10"/>
<dbReference type="InterPro" id="IPR003594">
    <property type="entry name" value="HATPase_dom"/>
</dbReference>
<keyword evidence="14" id="KW-0408">Iron</keyword>
<dbReference type="Gene3D" id="3.30.565.10">
    <property type="entry name" value="Histidine kinase-like ATPase, C-terminal domain"/>
    <property type="match status" value="1"/>
</dbReference>
<evidence type="ECO:0000256" key="12">
    <source>
        <dbReference type="ARBA" id="ARBA00022777"/>
    </source>
</evidence>
<evidence type="ECO:0000256" key="7">
    <source>
        <dbReference type="ARBA" id="ARBA00022490"/>
    </source>
</evidence>
<keyword evidence="10" id="KW-0479">Metal-binding</keyword>
<evidence type="ECO:0000256" key="14">
    <source>
        <dbReference type="ARBA" id="ARBA00023004"/>
    </source>
</evidence>
<evidence type="ECO:0000313" key="22">
    <source>
        <dbReference type="Proteomes" id="UP000002945"/>
    </source>
</evidence>
<dbReference type="Pfam" id="PF13424">
    <property type="entry name" value="TPR_12"/>
    <property type="match status" value="1"/>
</dbReference>
<keyword evidence="13" id="KW-0067">ATP-binding</keyword>
<dbReference type="PROSITE" id="PS50109">
    <property type="entry name" value="HIS_KIN"/>
    <property type="match status" value="1"/>
</dbReference>
<reference evidence="21 22" key="1">
    <citation type="journal article" date="2011" name="J. Bacteriol.">
        <title>Genome sequence of the algicidal bacterium Kordia algicida OT-1.</title>
        <authorList>
            <person name="Lee H.S."/>
            <person name="Kang S.G."/>
            <person name="Kwon K.K."/>
            <person name="Lee J.H."/>
            <person name="Kim S.J."/>
        </authorList>
    </citation>
    <scope>NUCLEOTIDE SEQUENCE [LARGE SCALE GENOMIC DNA]</scope>
    <source>
        <strain evidence="21 22">OT-1</strain>
    </source>
</reference>
<dbReference type="OrthoDB" id="977000at2"/>
<keyword evidence="19 21" id="KW-0812">Transmembrane</keyword>
<dbReference type="InterPro" id="IPR011990">
    <property type="entry name" value="TPR-like_helical_dom_sf"/>
</dbReference>
<keyword evidence="22" id="KW-1185">Reference proteome</keyword>
<keyword evidence="19" id="KW-1133">Transmembrane helix</keyword>
<comment type="cofactor">
    <cofactor evidence="2">
        <name>[4Fe-4S] cluster</name>
        <dbReference type="ChEBI" id="CHEBI:49883"/>
    </cofactor>
</comment>
<evidence type="ECO:0000256" key="17">
    <source>
        <dbReference type="ARBA" id="ARBA00024827"/>
    </source>
</evidence>
<evidence type="ECO:0000256" key="18">
    <source>
        <dbReference type="ARBA" id="ARBA00030800"/>
    </source>
</evidence>
<keyword evidence="11" id="KW-0547">Nucleotide-binding</keyword>
<dbReference type="GO" id="GO:0046983">
    <property type="term" value="F:protein dimerization activity"/>
    <property type="evidence" value="ECO:0007669"/>
    <property type="project" value="InterPro"/>
</dbReference>
<comment type="function">
    <text evidence="17">Member of the two-component regulatory system NreB/NreC involved in the control of dissimilatory nitrate/nitrite reduction in response to oxygen. NreB functions as a direct oxygen sensor histidine kinase which is autophosphorylated, in the absence of oxygen, probably at the conserved histidine residue, and transfers its phosphate group probably to a conserved aspartate residue of NreC. NreB/NreC activates the expression of the nitrate (narGHJI) and nitrite (nir) reductase operons, as well as the putative nitrate transporter gene narT.</text>
</comment>
<keyword evidence="19" id="KW-0472">Membrane</keyword>
<evidence type="ECO:0000259" key="20">
    <source>
        <dbReference type="PROSITE" id="PS50109"/>
    </source>
</evidence>
<dbReference type="Gene3D" id="1.20.5.1930">
    <property type="match status" value="1"/>
</dbReference>
<dbReference type="PRINTS" id="PR00344">
    <property type="entry name" value="BCTRLSENSOR"/>
</dbReference>
<dbReference type="eggNOG" id="COG0457">
    <property type="taxonomic scope" value="Bacteria"/>
</dbReference>
<evidence type="ECO:0000313" key="21">
    <source>
        <dbReference type="EMBL" id="EDP94488.1"/>
    </source>
</evidence>
<feature type="domain" description="Histidine kinase" evidence="20">
    <location>
        <begin position="579"/>
        <end position="665"/>
    </location>
</feature>
<organism evidence="21 22">
    <name type="scientific">Kordia algicida OT-1</name>
    <dbReference type="NCBI Taxonomy" id="391587"/>
    <lineage>
        <taxon>Bacteria</taxon>
        <taxon>Pseudomonadati</taxon>
        <taxon>Bacteroidota</taxon>
        <taxon>Flavobacteriia</taxon>
        <taxon>Flavobacteriales</taxon>
        <taxon>Flavobacteriaceae</taxon>
        <taxon>Kordia</taxon>
    </lineage>
</organism>
<accession>A9EBL2</accession>
<keyword evidence="16" id="KW-0411">Iron-sulfur</keyword>
<keyword evidence="6" id="KW-0004">4Fe-4S</keyword>
<comment type="subcellular location">
    <subcellularLocation>
        <location evidence="3">Cytoplasm</location>
    </subcellularLocation>
</comment>
<dbReference type="GO" id="GO:0000155">
    <property type="term" value="F:phosphorelay sensor kinase activity"/>
    <property type="evidence" value="ECO:0007669"/>
    <property type="project" value="InterPro"/>
</dbReference>
<evidence type="ECO:0000256" key="3">
    <source>
        <dbReference type="ARBA" id="ARBA00004496"/>
    </source>
</evidence>
<keyword evidence="15" id="KW-0902">Two-component regulatory system</keyword>
<dbReference type="Proteomes" id="UP000002945">
    <property type="component" value="Unassembled WGS sequence"/>
</dbReference>
<evidence type="ECO:0000256" key="9">
    <source>
        <dbReference type="ARBA" id="ARBA00022679"/>
    </source>
</evidence>
<dbReference type="eggNOG" id="COG4585">
    <property type="taxonomic scope" value="Bacteria"/>
</dbReference>
<comment type="catalytic activity">
    <reaction evidence="1">
        <text>ATP + protein L-histidine = ADP + protein N-phospho-L-histidine.</text>
        <dbReference type="EC" id="2.7.13.3"/>
    </reaction>
</comment>
<dbReference type="PANTHER" id="PTHR24421:SF10">
    <property type="entry name" value="NITRATE_NITRITE SENSOR PROTEIN NARQ"/>
    <property type="match status" value="1"/>
</dbReference>
<keyword evidence="8" id="KW-0597">Phosphoprotein</keyword>
<dbReference type="SMART" id="SM00387">
    <property type="entry name" value="HATPase_c"/>
    <property type="match status" value="1"/>
</dbReference>
<dbReference type="GO" id="GO:0046872">
    <property type="term" value="F:metal ion binding"/>
    <property type="evidence" value="ECO:0007669"/>
    <property type="project" value="UniProtKB-KW"/>
</dbReference>
<evidence type="ECO:0000256" key="5">
    <source>
        <dbReference type="ARBA" id="ARBA00017322"/>
    </source>
</evidence>
<evidence type="ECO:0000256" key="15">
    <source>
        <dbReference type="ARBA" id="ARBA00023012"/>
    </source>
</evidence>
<dbReference type="GO" id="GO:0016020">
    <property type="term" value="C:membrane"/>
    <property type="evidence" value="ECO:0007669"/>
    <property type="project" value="InterPro"/>
</dbReference>
<dbReference type="InterPro" id="IPR011712">
    <property type="entry name" value="Sig_transdc_His_kin_sub3_dim/P"/>
</dbReference>
<dbReference type="STRING" id="391587.KAOT1_06112"/>
<comment type="caution">
    <text evidence="21">The sequence shown here is derived from an EMBL/GenBank/DDBJ whole genome shotgun (WGS) entry which is preliminary data.</text>
</comment>
<dbReference type="SMART" id="SM00028">
    <property type="entry name" value="TPR"/>
    <property type="match status" value="4"/>
</dbReference>
<evidence type="ECO:0000256" key="10">
    <source>
        <dbReference type="ARBA" id="ARBA00022723"/>
    </source>
</evidence>
<feature type="transmembrane region" description="Helical" evidence="19">
    <location>
        <begin position="410"/>
        <end position="428"/>
    </location>
</feature>
<evidence type="ECO:0000256" key="19">
    <source>
        <dbReference type="SAM" id="Phobius"/>
    </source>
</evidence>
<dbReference type="PANTHER" id="PTHR24421">
    <property type="entry name" value="NITRATE/NITRITE SENSOR PROTEIN NARX-RELATED"/>
    <property type="match status" value="1"/>
</dbReference>
<gene>
    <name evidence="21" type="ORF">KAOT1_06112</name>
</gene>
<dbReference type="InterPro" id="IPR004358">
    <property type="entry name" value="Sig_transdc_His_kin-like_C"/>
</dbReference>
<keyword evidence="9" id="KW-0808">Transferase</keyword>
<protein>
    <recommendedName>
        <fullName evidence="5">Oxygen sensor histidine kinase NreB</fullName>
        <ecNumber evidence="4">2.7.13.3</ecNumber>
    </recommendedName>
    <alternativeName>
        <fullName evidence="18">Nitrogen regulation protein B</fullName>
    </alternativeName>
</protein>
<dbReference type="SUPFAM" id="SSF48452">
    <property type="entry name" value="TPR-like"/>
    <property type="match status" value="2"/>
</dbReference>
<evidence type="ECO:0000256" key="2">
    <source>
        <dbReference type="ARBA" id="ARBA00001966"/>
    </source>
</evidence>
<keyword evidence="12" id="KW-0418">Kinase</keyword>
<dbReference type="GO" id="GO:0005524">
    <property type="term" value="F:ATP binding"/>
    <property type="evidence" value="ECO:0007669"/>
    <property type="project" value="UniProtKB-KW"/>
</dbReference>
<evidence type="ECO:0000256" key="16">
    <source>
        <dbReference type="ARBA" id="ARBA00023014"/>
    </source>
</evidence>
<dbReference type="Pfam" id="PF02518">
    <property type="entry name" value="HATPase_c"/>
    <property type="match status" value="1"/>
</dbReference>
<dbReference type="EMBL" id="ABIB01000017">
    <property type="protein sequence ID" value="EDP94488.1"/>
    <property type="molecule type" value="Genomic_DNA"/>
</dbReference>
<dbReference type="AlphaFoldDB" id="A9EBL2"/>
<name>A9EBL2_9FLAO</name>
<dbReference type="InterPro" id="IPR019734">
    <property type="entry name" value="TPR_rpt"/>
</dbReference>
<dbReference type="Gene3D" id="1.25.40.10">
    <property type="entry name" value="Tetratricopeptide repeat domain"/>
    <property type="match status" value="1"/>
</dbReference>
<dbReference type="InterPro" id="IPR050482">
    <property type="entry name" value="Sensor_HK_TwoCompSys"/>
</dbReference>
<dbReference type="EC" id="2.7.13.3" evidence="4"/>
<keyword evidence="7" id="KW-0963">Cytoplasm</keyword>
<dbReference type="InterPro" id="IPR005467">
    <property type="entry name" value="His_kinase_dom"/>
</dbReference>
<evidence type="ECO:0000256" key="13">
    <source>
        <dbReference type="ARBA" id="ARBA00022840"/>
    </source>
</evidence>
<evidence type="ECO:0000256" key="8">
    <source>
        <dbReference type="ARBA" id="ARBA00022553"/>
    </source>
</evidence>
<proteinExistence type="predicted"/>
<dbReference type="SUPFAM" id="SSF55874">
    <property type="entry name" value="ATPase domain of HSP90 chaperone/DNA topoisomerase II/histidine kinase"/>
    <property type="match status" value="1"/>
</dbReference>
<evidence type="ECO:0000256" key="11">
    <source>
        <dbReference type="ARBA" id="ARBA00022741"/>
    </source>
</evidence>
<evidence type="ECO:0000256" key="4">
    <source>
        <dbReference type="ARBA" id="ARBA00012438"/>
    </source>
</evidence>
<dbReference type="GO" id="GO:0005737">
    <property type="term" value="C:cytoplasm"/>
    <property type="evidence" value="ECO:0007669"/>
    <property type="project" value="UniProtKB-SubCell"/>
</dbReference>
<evidence type="ECO:0000256" key="6">
    <source>
        <dbReference type="ARBA" id="ARBA00022485"/>
    </source>
</evidence>
<sequence>MRKYLCIIIFLTIALNKTIGQNGINDSIDILFDKVDDKLTPIHTKKQLLLKVSNFIDLIEEDSIRNKYLLKISLEYRQINDSINFRFFNEEALNLSRKLNDSSNIAKSYNRLAYMYMTNNIYDSAYHYYYDAQKIYEEIDNFYYSGRMLYNMGIIQRNIKDYVGSDVTTIKAIEIFKPLKKYDKLYLCYNNLGIIFNNLEEYDQAINYHNIALEYLRKDKGKNILEATTLNNIGVVFENQKKYKRAIEKYINALGFDSLYHKNPRLYATLTDNLAYSKFKLNDFSELPNLFLKSLRIRDSLNISPGIVINKLHLSEFYLHKNDTVQSSKYANEAKELAKKIKSYDHLLDIYKLLSKIEPEKDTFYLERHISLYDSLVKQERSIRNKFTRIRYETDAVKTQNEKLSLQNTWIVAISTALIFFGFLIYVITQQRTRNKELEMEQQQQIANEEIYNLMIDQQDKIEEGRKREKERISLELHDGVLGRLFGTRLSLGSLNAKDDANSKKVREQYINELQSIEEEVRNISHELGLDNFDKTTSYSTMIANLLEEQSKITNFKYQIDDDDQIIWTDIPGHIKINIYRIIQESIQNINKYAQAENVVLDFKKNDNHIILTIKDDGVGFDQEKRSSGIGLKNMKSRVTLLHGQFTINSIPGKGTSISVDVPMT</sequence>
<dbReference type="RefSeq" id="WP_007093791.1">
    <property type="nucleotide sequence ID" value="NZ_CP142125.1"/>
</dbReference>
<dbReference type="GO" id="GO:0051539">
    <property type="term" value="F:4 iron, 4 sulfur cluster binding"/>
    <property type="evidence" value="ECO:0007669"/>
    <property type="project" value="UniProtKB-KW"/>
</dbReference>
<evidence type="ECO:0000256" key="1">
    <source>
        <dbReference type="ARBA" id="ARBA00000085"/>
    </source>
</evidence>
<dbReference type="Pfam" id="PF07730">
    <property type="entry name" value="HisKA_3"/>
    <property type="match status" value="1"/>
</dbReference>